<dbReference type="KEGG" id="crq:GCK72_014155"/>
<evidence type="ECO:0000313" key="2">
    <source>
        <dbReference type="EMBL" id="KAF1757699.1"/>
    </source>
</evidence>
<organism evidence="2 3">
    <name type="scientific">Caenorhabditis remanei</name>
    <name type="common">Caenorhabditis vulgaris</name>
    <dbReference type="NCBI Taxonomy" id="31234"/>
    <lineage>
        <taxon>Eukaryota</taxon>
        <taxon>Metazoa</taxon>
        <taxon>Ecdysozoa</taxon>
        <taxon>Nematoda</taxon>
        <taxon>Chromadorea</taxon>
        <taxon>Rhabditida</taxon>
        <taxon>Rhabditina</taxon>
        <taxon>Rhabditomorpha</taxon>
        <taxon>Rhabditoidea</taxon>
        <taxon>Rhabditidae</taxon>
        <taxon>Peloderinae</taxon>
        <taxon>Caenorhabditis</taxon>
    </lineage>
</organism>
<proteinExistence type="predicted"/>
<protein>
    <recommendedName>
        <fullName evidence="4">F-box associated domain-containing protein</fullName>
    </recommendedName>
</protein>
<name>A0A6A5GT91_CAERE</name>
<dbReference type="GeneID" id="78775857"/>
<gene>
    <name evidence="2" type="ORF">GCK72_014155</name>
</gene>
<feature type="region of interest" description="Disordered" evidence="1">
    <location>
        <begin position="282"/>
        <end position="323"/>
    </location>
</feature>
<evidence type="ECO:0008006" key="4">
    <source>
        <dbReference type="Google" id="ProtNLM"/>
    </source>
</evidence>
<evidence type="ECO:0000256" key="1">
    <source>
        <dbReference type="SAM" id="MobiDB-lite"/>
    </source>
</evidence>
<accession>A0A6A5GT91</accession>
<dbReference type="PANTHER" id="PTHR21503">
    <property type="entry name" value="F-BOX-CONTAINING HYPOTHETICAL PROTEIN C.ELEGANS"/>
    <property type="match status" value="1"/>
</dbReference>
<dbReference type="EMBL" id="WUAV01000004">
    <property type="protein sequence ID" value="KAF1757699.1"/>
    <property type="molecule type" value="Genomic_DNA"/>
</dbReference>
<feature type="compositionally biased region" description="Low complexity" evidence="1">
    <location>
        <begin position="290"/>
        <end position="304"/>
    </location>
</feature>
<dbReference type="RefSeq" id="XP_053584931.1">
    <property type="nucleotide sequence ID" value="XM_053730159.1"/>
</dbReference>
<reference evidence="2 3" key="1">
    <citation type="submission" date="2019-12" db="EMBL/GenBank/DDBJ databases">
        <title>Chromosome-level assembly of the Caenorhabditis remanei genome.</title>
        <authorList>
            <person name="Teterina A.A."/>
            <person name="Willis J.H."/>
            <person name="Phillips P.C."/>
        </authorList>
    </citation>
    <scope>NUCLEOTIDE SEQUENCE [LARGE SCALE GENOMIC DNA]</scope>
    <source>
        <strain evidence="2 3">PX506</strain>
        <tissue evidence="2">Whole organism</tissue>
    </source>
</reference>
<dbReference type="AlphaFoldDB" id="A0A6A5GT91"/>
<dbReference type="Proteomes" id="UP000483820">
    <property type="component" value="Chromosome IV"/>
</dbReference>
<dbReference type="PANTHER" id="PTHR21503:SF8">
    <property type="entry name" value="F-BOX ASSOCIATED DOMAIN-CONTAINING PROTEIN-RELATED"/>
    <property type="match status" value="1"/>
</dbReference>
<evidence type="ECO:0000313" key="3">
    <source>
        <dbReference type="Proteomes" id="UP000483820"/>
    </source>
</evidence>
<comment type="caution">
    <text evidence="2">The sequence shown here is derived from an EMBL/GenBank/DDBJ whole genome shotgun (WGS) entry which is preliminary data.</text>
</comment>
<dbReference type="CTD" id="78775857"/>
<sequence>MSKCEDVRLDGEVDKAEVIEGILSKFMGVKNICLCSTVSDPFTSNSTIFNVETLSIEKCEPALMRSLLHEFTGCHFVSLKSYFDLTEIESFLTRWMSNEAFHNLETIEIYARIGFFGFEKILDNIRTQPFNPSRRPAVYSNSSRKCIYSLTDSNEDVGRVLSKWRSDEEIKEEEGEDVPCGVKMNEKKDEKVSTTNMYDDDDGYPLIGLSLVAVISSGVVSSSPIISKVVVSSEFFSVFGKTVVVVSEVEVVGGVVEVEEDGGDGRFALECFTFNNSNSNGHGQNLISAPRSPGGPFGPLSPGFPDTPSNPDGPGCPIGPGGP</sequence>